<dbReference type="EMBL" id="JBHUEY010000001">
    <property type="protein sequence ID" value="MFD1781934.1"/>
    <property type="molecule type" value="Genomic_DNA"/>
</dbReference>
<dbReference type="InterPro" id="IPR009100">
    <property type="entry name" value="AcylCoA_DH/oxidase_NM_dom_sf"/>
</dbReference>
<dbReference type="RefSeq" id="WP_377281233.1">
    <property type="nucleotide sequence ID" value="NZ_JBHRSI010000003.1"/>
</dbReference>
<dbReference type="Proteomes" id="UP001597237">
    <property type="component" value="Unassembled WGS sequence"/>
</dbReference>
<dbReference type="Gene3D" id="1.10.540.10">
    <property type="entry name" value="Acyl-CoA dehydrogenase/oxidase, N-terminal domain"/>
    <property type="match status" value="1"/>
</dbReference>
<proteinExistence type="predicted"/>
<sequence length="381" mass="40320">MNAVIRSPRPDACAQGRWRGILEEIGPELEAEGRRCDAENRFVSANLDRLEALGFFALGAPAEFGGGGAPYAEVCAMLRALGRWDGATALTLSMHTHQVFVADWRRRNGGAPTEGLLKRVAQEGARLLSSGGSDWLPGSGRAEKVEGGYRITARKVFSSGAPAGDVMMTCAIAEGPDGPEVLHFPISMHEDGVTVLEGWDTLGMRGTASQDVTIEGVFLPEAAVGARRPPGVWHPIFHMISMVAFPLIYSVYAGIADGARATALELAGKRAADPAVQIAVGEMETAHTAMDVACQAMVEAGQGTPSPQTTGRIMTLRQLVGRGAIEVGSKALDCAGGAGFYRAAGLEQRFRDLQAARFHPLQEKPQQLYAARLALGLSLDG</sequence>
<dbReference type="InterPro" id="IPR013107">
    <property type="entry name" value="Acyl-CoA_DH_C"/>
</dbReference>
<name>A0ABW4MVD5_9CAUL</name>
<dbReference type="SUPFAM" id="SSF47203">
    <property type="entry name" value="Acyl-CoA dehydrogenase C-terminal domain-like"/>
    <property type="match status" value="1"/>
</dbReference>
<reference evidence="5" key="1">
    <citation type="journal article" date="2019" name="Int. J. Syst. Evol. Microbiol.">
        <title>The Global Catalogue of Microorganisms (GCM) 10K type strain sequencing project: providing services to taxonomists for standard genome sequencing and annotation.</title>
        <authorList>
            <consortium name="The Broad Institute Genomics Platform"/>
            <consortium name="The Broad Institute Genome Sequencing Center for Infectious Disease"/>
            <person name="Wu L."/>
            <person name="Ma J."/>
        </authorList>
    </citation>
    <scope>NUCLEOTIDE SEQUENCE [LARGE SCALE GENOMIC DNA]</scope>
    <source>
        <strain evidence="5">DFY28</strain>
    </source>
</reference>
<dbReference type="SUPFAM" id="SSF56645">
    <property type="entry name" value="Acyl-CoA dehydrogenase NM domain-like"/>
    <property type="match status" value="1"/>
</dbReference>
<evidence type="ECO:0000259" key="3">
    <source>
        <dbReference type="Pfam" id="PF08028"/>
    </source>
</evidence>
<comment type="caution">
    <text evidence="4">The sequence shown here is derived from an EMBL/GenBank/DDBJ whole genome shotgun (WGS) entry which is preliminary data.</text>
</comment>
<dbReference type="PIRSF" id="PIRSF016578">
    <property type="entry name" value="HsaA"/>
    <property type="match status" value="1"/>
</dbReference>
<dbReference type="EC" id="1.-.-.-" evidence="4"/>
<dbReference type="Pfam" id="PF02771">
    <property type="entry name" value="Acyl-CoA_dh_N"/>
    <property type="match status" value="1"/>
</dbReference>
<dbReference type="InterPro" id="IPR037069">
    <property type="entry name" value="AcylCoA_DH/ox_N_sf"/>
</dbReference>
<accession>A0ABW4MVD5</accession>
<gene>
    <name evidence="4" type="ORF">ACFSC0_00875</name>
</gene>
<dbReference type="Gene3D" id="1.20.140.10">
    <property type="entry name" value="Butyryl-CoA Dehydrogenase, subunit A, domain 3"/>
    <property type="match status" value="1"/>
</dbReference>
<keyword evidence="1 4" id="KW-0560">Oxidoreductase</keyword>
<dbReference type="PANTHER" id="PTHR43884:SF12">
    <property type="entry name" value="ISOVALERYL-COA DEHYDROGENASE, MITOCHONDRIAL-RELATED"/>
    <property type="match status" value="1"/>
</dbReference>
<dbReference type="Pfam" id="PF08028">
    <property type="entry name" value="Acyl-CoA_dh_2"/>
    <property type="match status" value="1"/>
</dbReference>
<dbReference type="InterPro" id="IPR036250">
    <property type="entry name" value="AcylCo_DH-like_C"/>
</dbReference>
<dbReference type="PANTHER" id="PTHR43884">
    <property type="entry name" value="ACYL-COA DEHYDROGENASE"/>
    <property type="match status" value="1"/>
</dbReference>
<dbReference type="Gene3D" id="2.40.110.10">
    <property type="entry name" value="Butyryl-CoA Dehydrogenase, subunit A, domain 2"/>
    <property type="match status" value="1"/>
</dbReference>
<dbReference type="InterPro" id="IPR013786">
    <property type="entry name" value="AcylCoA_DH/ox_N"/>
</dbReference>
<protein>
    <submittedName>
        <fullName evidence="4">Acyl-CoA dehydrogenase family protein</fullName>
        <ecNumber evidence="4">1.-.-.-</ecNumber>
    </submittedName>
</protein>
<evidence type="ECO:0000256" key="1">
    <source>
        <dbReference type="ARBA" id="ARBA00023002"/>
    </source>
</evidence>
<keyword evidence="5" id="KW-1185">Reference proteome</keyword>
<feature type="domain" description="Acyl-CoA dehydrogenase/oxidase N-terminal" evidence="2">
    <location>
        <begin position="30"/>
        <end position="99"/>
    </location>
</feature>
<dbReference type="InterPro" id="IPR046373">
    <property type="entry name" value="Acyl-CoA_Oxase/DH_mid-dom_sf"/>
</dbReference>
<evidence type="ECO:0000259" key="2">
    <source>
        <dbReference type="Pfam" id="PF02771"/>
    </source>
</evidence>
<organism evidence="4 5">
    <name type="scientific">Phenylobacterium terrae</name>
    <dbReference type="NCBI Taxonomy" id="2665495"/>
    <lineage>
        <taxon>Bacteria</taxon>
        <taxon>Pseudomonadati</taxon>
        <taxon>Pseudomonadota</taxon>
        <taxon>Alphaproteobacteria</taxon>
        <taxon>Caulobacterales</taxon>
        <taxon>Caulobacteraceae</taxon>
        <taxon>Phenylobacterium</taxon>
    </lineage>
</organism>
<feature type="domain" description="Acyl-CoA dehydrogenase C-terminal" evidence="3">
    <location>
        <begin position="251"/>
        <end position="359"/>
    </location>
</feature>
<dbReference type="GO" id="GO:0016491">
    <property type="term" value="F:oxidoreductase activity"/>
    <property type="evidence" value="ECO:0007669"/>
    <property type="project" value="UniProtKB-KW"/>
</dbReference>
<evidence type="ECO:0000313" key="4">
    <source>
        <dbReference type="EMBL" id="MFD1781934.1"/>
    </source>
</evidence>
<evidence type="ECO:0000313" key="5">
    <source>
        <dbReference type="Proteomes" id="UP001597237"/>
    </source>
</evidence>